<dbReference type="PANTHER" id="PTHR32487">
    <property type="entry name" value="3-OXO-DELTA(4,5)-STEROID 5-BETA-REDUCTASE"/>
    <property type="match status" value="1"/>
</dbReference>
<evidence type="ECO:0000313" key="4">
    <source>
        <dbReference type="Proteomes" id="UP000561726"/>
    </source>
</evidence>
<reference evidence="3 4" key="1">
    <citation type="submission" date="2020-08" db="EMBL/GenBank/DDBJ databases">
        <title>Sequencing the genomes of 1000 actinobacteria strains.</title>
        <authorList>
            <person name="Klenk H.-P."/>
        </authorList>
    </citation>
    <scope>NUCLEOTIDE SEQUENCE [LARGE SCALE GENOMIC DNA]</scope>
    <source>
        <strain evidence="3 4">DSM 21065</strain>
    </source>
</reference>
<feature type="region of interest" description="Disordered" evidence="1">
    <location>
        <begin position="1"/>
        <end position="22"/>
    </location>
</feature>
<gene>
    <name evidence="3" type="ORF">BJ997_002500</name>
</gene>
<comment type="caution">
    <text evidence="3">The sequence shown here is derived from an EMBL/GenBank/DDBJ whole genome shotgun (WGS) entry which is preliminary data.</text>
</comment>
<evidence type="ECO:0000313" key="3">
    <source>
        <dbReference type="EMBL" id="MBB5641952.1"/>
    </source>
</evidence>
<dbReference type="InterPro" id="IPR055222">
    <property type="entry name" value="PRISE-like_Rossmann-fold"/>
</dbReference>
<organism evidence="3 4">
    <name type="scientific">Cryobacterium roopkundense</name>
    <dbReference type="NCBI Taxonomy" id="1001240"/>
    <lineage>
        <taxon>Bacteria</taxon>
        <taxon>Bacillati</taxon>
        <taxon>Actinomycetota</taxon>
        <taxon>Actinomycetes</taxon>
        <taxon>Micrococcales</taxon>
        <taxon>Microbacteriaceae</taxon>
        <taxon>Cryobacterium</taxon>
    </lineage>
</organism>
<dbReference type="AlphaFoldDB" id="A0A7W8ZXG6"/>
<dbReference type="EMBL" id="JACHBQ010000001">
    <property type="protein sequence ID" value="MBB5641952.1"/>
    <property type="molecule type" value="Genomic_DNA"/>
</dbReference>
<dbReference type="RefSeq" id="WP_084141582.1">
    <property type="nucleotide sequence ID" value="NZ_JACHBQ010000001.1"/>
</dbReference>
<evidence type="ECO:0000259" key="2">
    <source>
        <dbReference type="Pfam" id="PF22917"/>
    </source>
</evidence>
<dbReference type="SUPFAM" id="SSF51735">
    <property type="entry name" value="NAD(P)-binding Rossmann-fold domains"/>
    <property type="match status" value="1"/>
</dbReference>
<dbReference type="Gene3D" id="3.40.50.720">
    <property type="entry name" value="NAD(P)-binding Rossmann-like Domain"/>
    <property type="match status" value="1"/>
</dbReference>
<evidence type="ECO:0000256" key="1">
    <source>
        <dbReference type="SAM" id="MobiDB-lite"/>
    </source>
</evidence>
<sequence length="384" mass="42792">MKHPLRPRPRQKDPPIVSTPSSLPHRALVVGATGIAGSAVRDRLLVDGWPVTTLSRSAGAAVEGTTHVQADLRSATDLERALRDEHPTHVFFTAWSRQETEAANIDVNAGMLRDLLAALKHTRVEHVALMTGLKHYLGPFEAYAAGEMADTPFHEEEPRLPVNNFYYAQEDELWAAAARQGFAWSVHRAHTVVGHAVGNAMNMGSTIAVQATISREFNRPFIFPGSETQWNGVTDMTDAGLLADQMVWAASTPGVENQAYNIANGDIFRWRSMWPRLAAYFGVEPEGFVGEPRPLDTQMADAESEWRSIAEKYDLIEPDSTRLASWWHTDGDLGRNIEVMTDMSKSREAGFLGYRRTERSFTELFNRLRVERLIPGATEQPTRG</sequence>
<protein>
    <submittedName>
        <fullName evidence="3">Nucleoside-diphosphate-sugar epimerase</fullName>
    </submittedName>
</protein>
<dbReference type="CDD" id="cd08948">
    <property type="entry name" value="5beta-POR_like_SDR_a"/>
    <property type="match status" value="1"/>
</dbReference>
<dbReference type="PANTHER" id="PTHR32487:SF0">
    <property type="entry name" value="3-OXO-DELTA(4,5)-STEROID 5-BETA-REDUCTASE"/>
    <property type="match status" value="1"/>
</dbReference>
<dbReference type="InterPro" id="IPR036291">
    <property type="entry name" value="NAD(P)-bd_dom_sf"/>
</dbReference>
<dbReference type="OrthoDB" id="4392084at2"/>
<proteinExistence type="predicted"/>
<dbReference type="Proteomes" id="UP000561726">
    <property type="component" value="Unassembled WGS sequence"/>
</dbReference>
<dbReference type="Pfam" id="PF22917">
    <property type="entry name" value="PRISE"/>
    <property type="match status" value="1"/>
</dbReference>
<feature type="domain" description="PRISE-like Rossmann-fold" evidence="2">
    <location>
        <begin position="69"/>
        <end position="375"/>
    </location>
</feature>
<name>A0A7W8ZXG6_9MICO</name>
<accession>A0A7W8ZXG6</accession>